<feature type="region of interest" description="Disordered" evidence="4">
    <location>
        <begin position="169"/>
        <end position="202"/>
    </location>
</feature>
<feature type="region of interest" description="Disordered" evidence="4">
    <location>
        <begin position="397"/>
        <end position="477"/>
    </location>
</feature>
<keyword evidence="1" id="KW-0805">Transcription regulation</keyword>
<proteinExistence type="predicted"/>
<dbReference type="EMBL" id="GEEE01003013">
    <property type="protein sequence ID" value="JAP60212.1"/>
    <property type="molecule type" value="Transcribed_RNA"/>
</dbReference>
<dbReference type="InterPro" id="IPR008917">
    <property type="entry name" value="TF_DNA-bd_sf"/>
</dbReference>
<evidence type="ECO:0000256" key="2">
    <source>
        <dbReference type="ARBA" id="ARBA00023125"/>
    </source>
</evidence>
<evidence type="ECO:0000313" key="6">
    <source>
        <dbReference type="EMBL" id="JAP60212.1"/>
    </source>
</evidence>
<evidence type="ECO:0000256" key="4">
    <source>
        <dbReference type="SAM" id="MobiDB-lite"/>
    </source>
</evidence>
<evidence type="ECO:0000256" key="1">
    <source>
        <dbReference type="ARBA" id="ARBA00023015"/>
    </source>
</evidence>
<dbReference type="InterPro" id="IPR004826">
    <property type="entry name" value="bZIP_Maf"/>
</dbReference>
<name>A0A0V0J4V3_SCHSO</name>
<organism evidence="6">
    <name type="scientific">Schistocephalus solidus</name>
    <name type="common">Tapeworm</name>
    <dbReference type="NCBI Taxonomy" id="70667"/>
    <lineage>
        <taxon>Eukaryota</taxon>
        <taxon>Metazoa</taxon>
        <taxon>Spiralia</taxon>
        <taxon>Lophotrochozoa</taxon>
        <taxon>Platyhelminthes</taxon>
        <taxon>Cestoda</taxon>
        <taxon>Eucestoda</taxon>
        <taxon>Diphyllobothriidea</taxon>
        <taxon>Diphyllobothriidae</taxon>
        <taxon>Schistocephalus</taxon>
    </lineage>
</organism>
<feature type="region of interest" description="Disordered" evidence="4">
    <location>
        <begin position="223"/>
        <end position="250"/>
    </location>
</feature>
<keyword evidence="3" id="KW-0804">Transcription</keyword>
<gene>
    <name evidence="6" type="primary">NF2L2</name>
    <name evidence="6" type="ORF">TR116848</name>
</gene>
<dbReference type="GO" id="GO:0003677">
    <property type="term" value="F:DNA binding"/>
    <property type="evidence" value="ECO:0007669"/>
    <property type="project" value="UniProtKB-KW"/>
</dbReference>
<feature type="domain" description="Basic leucine zipper" evidence="5">
    <location>
        <begin position="565"/>
        <end position="640"/>
    </location>
</feature>
<dbReference type="GO" id="GO:0006355">
    <property type="term" value="P:regulation of DNA-templated transcription"/>
    <property type="evidence" value="ECO:0007669"/>
    <property type="project" value="InterPro"/>
</dbReference>
<dbReference type="AlphaFoldDB" id="A0A0V0J4V3"/>
<feature type="non-terminal residue" evidence="6">
    <location>
        <position position="1"/>
    </location>
</feature>
<dbReference type="Gene3D" id="1.10.880.10">
    <property type="entry name" value="Transcription factor, Skn-1-like, DNA-binding domain"/>
    <property type="match status" value="1"/>
</dbReference>
<keyword evidence="2" id="KW-0238">DNA-binding</keyword>
<evidence type="ECO:0000259" key="5">
    <source>
        <dbReference type="Pfam" id="PF03131"/>
    </source>
</evidence>
<feature type="compositionally biased region" description="Basic and acidic residues" evidence="4">
    <location>
        <begin position="443"/>
        <end position="454"/>
    </location>
</feature>
<evidence type="ECO:0000256" key="3">
    <source>
        <dbReference type="ARBA" id="ARBA00023163"/>
    </source>
</evidence>
<feature type="compositionally biased region" description="Polar residues" evidence="4">
    <location>
        <begin position="171"/>
        <end position="180"/>
    </location>
</feature>
<protein>
    <submittedName>
        <fullName evidence="6">Nuclear factor erythroid 2-related factor 2</fullName>
    </submittedName>
</protein>
<accession>A0A0V0J4V3</accession>
<dbReference type="SUPFAM" id="SSF47454">
    <property type="entry name" value="A DNA-binding domain in eukaryotic transcription factors"/>
    <property type="match status" value="1"/>
</dbReference>
<reference evidence="6" key="1">
    <citation type="submission" date="2016-01" db="EMBL/GenBank/DDBJ databases">
        <title>Reference transcriptome for the parasite Schistocephalus solidus: insights into the molecular evolution of parasitism.</title>
        <authorList>
            <person name="Hebert F.O."/>
            <person name="Grambauer S."/>
            <person name="Barber I."/>
            <person name="Landry C.R."/>
            <person name="Aubin-Horth N."/>
        </authorList>
    </citation>
    <scope>NUCLEOTIDE SEQUENCE</scope>
</reference>
<dbReference type="Pfam" id="PF03131">
    <property type="entry name" value="bZIP_Maf"/>
    <property type="match status" value="1"/>
</dbReference>
<sequence>FFQNFCRWRGYHFTFDEFFYLSAGYFRPTMPELTEAEISYIFSFLLTREAILFAVDVSAHIFASALRVYCSKITKICLFPLKQLAVAPPHSYEVRVLLNELYPDQGHVFGAATTLHGNDLIHLEDYLISPNKLGFEDVNDSQLDEINFLFQTNHLPMCVFRPSSADREQGVCSTSTTGSTDPVAPVRPFDVPSPPSTAGSESVSVRLSDNLWPVEVKPKLATSHSLTSTEIKPRAPKSGTSSSSGYGSLTNEICTESDPELLVSPTKAVSSYFTQASSQPSLKPFSRTVGYSGASSTASDVHTSVQSEDSADAFCDVLQSPVRNRRKRYSAISSSSSCSEDFPFYGESSSSYANQIRSGRIPIFTGPLSAKLFPPSQPPLASTTPCQPVLKSLSNEMLSHGLPPKTHTRGASSPPPNFERLRGRQRTLTDVSRLAESEDSDTSDAHASDSECYRFPDLPTPILPPLSGQRQQGQERVSYSYGSSVSKSLNSTLNAGATFQGLKHDPFLDDFSDCSVAPYHSSLSNEQLSETDHSERHIRDVHILERLRVPFTYDEVAYSTNETFREMKATPGLSLDQITAMLDARRRATNRQAAERCRRGKSAARDSLANQLGRLRLERAHLTKRLVRTRKRRQCLRDKLSIAQQTFVQGLMGPDGKYLDPAMWRVQTTSQGELVVVRVVDLP</sequence>
<feature type="compositionally biased region" description="Low complexity" evidence="4">
    <location>
        <begin position="238"/>
        <end position="248"/>
    </location>
</feature>